<proteinExistence type="predicted"/>
<reference evidence="7 8" key="1">
    <citation type="submission" date="2016-10" db="EMBL/GenBank/DDBJ databases">
        <authorList>
            <person name="de Groot N.N."/>
        </authorList>
    </citation>
    <scope>NUCLEOTIDE SEQUENCE [LARGE SCALE GENOMIC DNA]</scope>
    <source>
        <strain evidence="7 8">LMG 2247</strain>
    </source>
</reference>
<gene>
    <name evidence="7" type="ORF">SAMN05216466_11997</name>
</gene>
<evidence type="ECO:0000256" key="3">
    <source>
        <dbReference type="ARBA" id="ARBA00022692"/>
    </source>
</evidence>
<feature type="transmembrane region" description="Helical" evidence="6">
    <location>
        <begin position="25"/>
        <end position="45"/>
    </location>
</feature>
<dbReference type="Pfam" id="PF07690">
    <property type="entry name" value="MFS_1"/>
    <property type="match status" value="1"/>
</dbReference>
<dbReference type="InterPro" id="IPR011701">
    <property type="entry name" value="MFS"/>
</dbReference>
<evidence type="ECO:0000256" key="6">
    <source>
        <dbReference type="SAM" id="Phobius"/>
    </source>
</evidence>
<feature type="transmembrane region" description="Helical" evidence="6">
    <location>
        <begin position="57"/>
        <end position="76"/>
    </location>
</feature>
<protein>
    <submittedName>
        <fullName evidence="7">Major Facilitator Superfamily protein</fullName>
    </submittedName>
</protein>
<dbReference type="GO" id="GO:0016020">
    <property type="term" value="C:membrane"/>
    <property type="evidence" value="ECO:0007669"/>
    <property type="project" value="UniProtKB-SubCell"/>
</dbReference>
<dbReference type="GO" id="GO:0022857">
    <property type="term" value="F:transmembrane transporter activity"/>
    <property type="evidence" value="ECO:0007669"/>
    <property type="project" value="InterPro"/>
</dbReference>
<dbReference type="PANTHER" id="PTHR23504">
    <property type="entry name" value="MAJOR FACILITATOR SUPERFAMILY DOMAIN-CONTAINING PROTEIN 10"/>
    <property type="match status" value="1"/>
</dbReference>
<keyword evidence="4 6" id="KW-1133">Transmembrane helix</keyword>
<evidence type="ECO:0000256" key="1">
    <source>
        <dbReference type="ARBA" id="ARBA00004141"/>
    </source>
</evidence>
<name>A0A1G8J2J3_9BURK</name>
<keyword evidence="2" id="KW-0813">Transport</keyword>
<dbReference type="SUPFAM" id="SSF103473">
    <property type="entry name" value="MFS general substrate transporter"/>
    <property type="match status" value="1"/>
</dbReference>
<dbReference type="InterPro" id="IPR036259">
    <property type="entry name" value="MFS_trans_sf"/>
</dbReference>
<comment type="subcellular location">
    <subcellularLocation>
        <location evidence="1">Membrane</location>
        <topology evidence="1">Multi-pass membrane protein</topology>
    </subcellularLocation>
</comment>
<sequence length="200" mass="21217">MAGCQGIAQAAITDMSTPENKAYNMSIMSLAFSAGVIVGPVLGGVTSDRTIAPVFNYGRPFLLVAALSAICAIWTWRSYRDTALASGKARVDLMLLQTRFHYTSSQLGLFSGLIGVCFVLGLLVVVRLMLRIWSVVDIAKTGLLIAGVCQILSTLFPQQIDPAISALAVHHVVVLAHLTKAVPASRKTASRESMLTPGAS</sequence>
<dbReference type="Gene3D" id="1.20.1250.20">
    <property type="entry name" value="MFS general substrate transporter like domains"/>
    <property type="match status" value="1"/>
</dbReference>
<accession>A0A1G8J2J3</accession>
<evidence type="ECO:0000256" key="4">
    <source>
        <dbReference type="ARBA" id="ARBA00022989"/>
    </source>
</evidence>
<keyword evidence="5 6" id="KW-0472">Membrane</keyword>
<keyword evidence="3 6" id="KW-0812">Transmembrane</keyword>
<dbReference type="EMBL" id="FNCJ01000019">
    <property type="protein sequence ID" value="SDI24880.1"/>
    <property type="molecule type" value="Genomic_DNA"/>
</dbReference>
<evidence type="ECO:0000313" key="8">
    <source>
        <dbReference type="Proteomes" id="UP000199706"/>
    </source>
</evidence>
<dbReference type="PANTHER" id="PTHR23504:SF15">
    <property type="entry name" value="MAJOR FACILITATOR SUPERFAMILY (MFS) PROFILE DOMAIN-CONTAINING PROTEIN"/>
    <property type="match status" value="1"/>
</dbReference>
<evidence type="ECO:0000256" key="5">
    <source>
        <dbReference type="ARBA" id="ARBA00023136"/>
    </source>
</evidence>
<dbReference type="AlphaFoldDB" id="A0A1G8J2J3"/>
<evidence type="ECO:0000313" key="7">
    <source>
        <dbReference type="EMBL" id="SDI24880.1"/>
    </source>
</evidence>
<feature type="transmembrane region" description="Helical" evidence="6">
    <location>
        <begin position="107"/>
        <end position="126"/>
    </location>
</feature>
<evidence type="ECO:0000256" key="2">
    <source>
        <dbReference type="ARBA" id="ARBA00022448"/>
    </source>
</evidence>
<organism evidence="7 8">
    <name type="scientific">Paraburkholderia phenazinium</name>
    <dbReference type="NCBI Taxonomy" id="60549"/>
    <lineage>
        <taxon>Bacteria</taxon>
        <taxon>Pseudomonadati</taxon>
        <taxon>Pseudomonadota</taxon>
        <taxon>Betaproteobacteria</taxon>
        <taxon>Burkholderiales</taxon>
        <taxon>Burkholderiaceae</taxon>
        <taxon>Paraburkholderia</taxon>
    </lineage>
</organism>
<dbReference type="Proteomes" id="UP000199706">
    <property type="component" value="Unassembled WGS sequence"/>
</dbReference>